<organism evidence="1 2">
    <name type="scientific">Coccidioides immitis RMSCC 3703</name>
    <dbReference type="NCBI Taxonomy" id="454286"/>
    <lineage>
        <taxon>Eukaryota</taxon>
        <taxon>Fungi</taxon>
        <taxon>Dikarya</taxon>
        <taxon>Ascomycota</taxon>
        <taxon>Pezizomycotina</taxon>
        <taxon>Eurotiomycetes</taxon>
        <taxon>Eurotiomycetidae</taxon>
        <taxon>Onygenales</taxon>
        <taxon>Onygenaceae</taxon>
        <taxon>Coccidioides</taxon>
    </lineage>
</organism>
<name>A0A0J8QN37_COCIT</name>
<dbReference type="Proteomes" id="UP000054559">
    <property type="component" value="Unassembled WGS sequence"/>
</dbReference>
<evidence type="ECO:0000313" key="1">
    <source>
        <dbReference type="EMBL" id="KMU73839.1"/>
    </source>
</evidence>
<proteinExistence type="predicted"/>
<protein>
    <submittedName>
        <fullName evidence="1">Uncharacterized protein</fullName>
    </submittedName>
</protein>
<reference evidence="2" key="1">
    <citation type="journal article" date="2010" name="Genome Res.">
        <title>Population genomic sequencing of Coccidioides fungi reveals recent hybridization and transposon control.</title>
        <authorList>
            <person name="Neafsey D.E."/>
            <person name="Barker B.M."/>
            <person name="Sharpton T.J."/>
            <person name="Stajich J.E."/>
            <person name="Park D.J."/>
            <person name="Whiston E."/>
            <person name="Hung C.-Y."/>
            <person name="McMahan C."/>
            <person name="White J."/>
            <person name="Sykes S."/>
            <person name="Heiman D."/>
            <person name="Young S."/>
            <person name="Zeng Q."/>
            <person name="Abouelleil A."/>
            <person name="Aftuck L."/>
            <person name="Bessette D."/>
            <person name="Brown A."/>
            <person name="FitzGerald M."/>
            <person name="Lui A."/>
            <person name="Macdonald J.P."/>
            <person name="Priest M."/>
            <person name="Orbach M.J."/>
            <person name="Galgiani J.N."/>
            <person name="Kirkland T.N."/>
            <person name="Cole G.T."/>
            <person name="Birren B.W."/>
            <person name="Henn M.R."/>
            <person name="Taylor J.W."/>
            <person name="Rounsley S.D."/>
        </authorList>
    </citation>
    <scope>NUCLEOTIDE SEQUENCE [LARGE SCALE GENOMIC DNA]</scope>
    <source>
        <strain evidence="2">RMSCC 3703</strain>
    </source>
</reference>
<gene>
    <name evidence="1" type="ORF">CISG_10226</name>
</gene>
<accession>A0A0J8QN37</accession>
<dbReference type="EMBL" id="DS268266">
    <property type="protein sequence ID" value="KMU73839.1"/>
    <property type="molecule type" value="Genomic_DNA"/>
</dbReference>
<sequence length="141" mass="15356">MGDDVGAQNLVEPELVFLVRGGCSSSGLWQKGEIMCYQWMAKKGSGGLAKRHEIGLPLTEDSRADLVEILCSVSESETPTISSLQSVVQQVASDKCFLMVARKAHFSGMVASATLANAILRLPGFETEIFIVIWSRHQLKD</sequence>
<evidence type="ECO:0000313" key="2">
    <source>
        <dbReference type="Proteomes" id="UP000054559"/>
    </source>
</evidence>
<dbReference type="AlphaFoldDB" id="A0A0J8QN37"/>